<evidence type="ECO:0000256" key="2">
    <source>
        <dbReference type="SAM" id="Phobius"/>
    </source>
</evidence>
<dbReference type="Gene3D" id="3.40.50.1820">
    <property type="entry name" value="alpha/beta hydrolase"/>
    <property type="match status" value="1"/>
</dbReference>
<organism evidence="4 5">
    <name type="scientific">Cudoniella acicularis</name>
    <dbReference type="NCBI Taxonomy" id="354080"/>
    <lineage>
        <taxon>Eukaryota</taxon>
        <taxon>Fungi</taxon>
        <taxon>Dikarya</taxon>
        <taxon>Ascomycota</taxon>
        <taxon>Pezizomycotina</taxon>
        <taxon>Leotiomycetes</taxon>
        <taxon>Helotiales</taxon>
        <taxon>Tricladiaceae</taxon>
        <taxon>Cudoniella</taxon>
    </lineage>
</organism>
<dbReference type="Pfam" id="PF07859">
    <property type="entry name" value="Abhydrolase_3"/>
    <property type="match status" value="1"/>
</dbReference>
<evidence type="ECO:0000313" key="4">
    <source>
        <dbReference type="EMBL" id="KAF4634743.1"/>
    </source>
</evidence>
<keyword evidence="2" id="KW-1133">Transmembrane helix</keyword>
<name>A0A8H4RST6_9HELO</name>
<dbReference type="PANTHER" id="PTHR48081:SF18">
    <property type="entry name" value="ALPHA_BETA HYDROLASE FOLD-3 DOMAIN-CONTAINING PROTEIN"/>
    <property type="match status" value="1"/>
</dbReference>
<evidence type="ECO:0000256" key="1">
    <source>
        <dbReference type="ARBA" id="ARBA00022801"/>
    </source>
</evidence>
<dbReference type="Proteomes" id="UP000566819">
    <property type="component" value="Unassembled WGS sequence"/>
</dbReference>
<feature type="transmembrane region" description="Helical" evidence="2">
    <location>
        <begin position="24"/>
        <end position="45"/>
    </location>
</feature>
<dbReference type="AlphaFoldDB" id="A0A8H4RST6"/>
<proteinExistence type="predicted"/>
<gene>
    <name evidence="4" type="ORF">G7Y89_g3370</name>
</gene>
<dbReference type="InterPro" id="IPR050300">
    <property type="entry name" value="GDXG_lipolytic_enzyme"/>
</dbReference>
<accession>A0A8H4RST6</accession>
<evidence type="ECO:0000259" key="3">
    <source>
        <dbReference type="Pfam" id="PF07859"/>
    </source>
</evidence>
<evidence type="ECO:0000313" key="5">
    <source>
        <dbReference type="Proteomes" id="UP000566819"/>
    </source>
</evidence>
<dbReference type="GO" id="GO:0016787">
    <property type="term" value="F:hydrolase activity"/>
    <property type="evidence" value="ECO:0007669"/>
    <property type="project" value="UniProtKB-KW"/>
</dbReference>
<dbReference type="EMBL" id="JAAMPI010000163">
    <property type="protein sequence ID" value="KAF4634743.1"/>
    <property type="molecule type" value="Genomic_DNA"/>
</dbReference>
<dbReference type="InterPro" id="IPR029058">
    <property type="entry name" value="AB_hydrolase_fold"/>
</dbReference>
<dbReference type="PANTHER" id="PTHR48081">
    <property type="entry name" value="AB HYDROLASE SUPERFAMILY PROTEIN C4A8.06C"/>
    <property type="match status" value="1"/>
</dbReference>
<reference evidence="4 5" key="1">
    <citation type="submission" date="2020-03" db="EMBL/GenBank/DDBJ databases">
        <title>Draft Genome Sequence of Cudoniella acicularis.</title>
        <authorList>
            <person name="Buettner E."/>
            <person name="Kellner H."/>
        </authorList>
    </citation>
    <scope>NUCLEOTIDE SEQUENCE [LARGE SCALE GENOMIC DNA]</scope>
    <source>
        <strain evidence="4 5">DSM 108380</strain>
    </source>
</reference>
<protein>
    <recommendedName>
        <fullName evidence="3">Alpha/beta hydrolase fold-3 domain-containing protein</fullName>
    </recommendedName>
</protein>
<feature type="domain" description="Alpha/beta hydrolase fold-3" evidence="3">
    <location>
        <begin position="130"/>
        <end position="351"/>
    </location>
</feature>
<keyword evidence="5" id="KW-1185">Reference proteome</keyword>
<keyword evidence="2" id="KW-0812">Transmembrane</keyword>
<dbReference type="SUPFAM" id="SSF53474">
    <property type="entry name" value="alpha/beta-Hydrolases"/>
    <property type="match status" value="1"/>
</dbReference>
<keyword evidence="2" id="KW-0472">Membrane</keyword>
<dbReference type="InterPro" id="IPR013094">
    <property type="entry name" value="AB_hydrolase_3"/>
</dbReference>
<sequence length="377" mass="41107">MAPKQQPPATWSHTPVELSIREKVGLFFFGIIGFIKAIVSFSLALPLNRDFSRKTLLQKFIVKVAQNIAGSPSLTFRQLLSLQKPSGQTIAKTCTLQNLAHNTITIDADPFPPAALHFIDSTPDQPGNVLLYFHGGGYIFPASAGHVKFSHLCAKTANASLAMLEYTLAPGLKYPGQLAQAVAAIRFLLKTHTPNQIIIGGDSAGGNLSLAILSHLRDPHPSIPPILRGNGGLEKVVLKAAMCISPRCANTRETPSYVQNRDKDIILPAFMDLFAQAWQPNIEEVWATPNKGSVVFWGTICAEKVLLAAGSDEVYVDDIRRLGELIGVDDEGKREGGRVVELVVCEGEVHTQVVLDTVMGFRDGVMLKRVLEWVERL</sequence>
<keyword evidence="1" id="KW-0378">Hydrolase</keyword>
<comment type="caution">
    <text evidence="4">The sequence shown here is derived from an EMBL/GenBank/DDBJ whole genome shotgun (WGS) entry which is preliminary data.</text>
</comment>
<dbReference type="OrthoDB" id="2152029at2759"/>